<sequence length="409" mass="46599">MSADRAPPSVLPNQPRQTKGFQNLIRSRLASLLSLLTLSACTSMAESEDPTRRFEDYRQQTRELIRSQRTFQTSDHEAELNWNAPQQWTPSGEIKGGVLMVHGLGDSPWSFHDVGQRLADQGFVVRTVLLPGHGTKPEDMLDVTLEQWQQAVREQANLLGKEVPKVYLGGFSTGANLVLDYAYDHEEIAGLLLFSPAFRSDSGFAWLTPWIGWARPWLLASPKDGLRPMQTPLRYMNVPTNGFAQFYRSSALAQNRLLRRKYDKPVFIAIAQHDSVLDTAYVLDTFNERFSHPDSRLIWYGDLPAKAARTSRVEVRTDYLPDYRISRFSHMGLLFSPDNPLYGVNGTQRICWNGQTDEDTAKCMAGEPVWYSDWGYREPGKIHSRLTFNPYFDWQMQLMLGVLKDADEG</sequence>
<keyword evidence="1" id="KW-0732">Signal</keyword>
<dbReference type="Proteomes" id="UP000050562">
    <property type="component" value="Unassembled WGS sequence"/>
</dbReference>
<dbReference type="InterPro" id="IPR029058">
    <property type="entry name" value="AB_hydrolase_fold"/>
</dbReference>
<protein>
    <submittedName>
        <fullName evidence="3">Lipoprotein</fullName>
    </submittedName>
</protein>
<gene>
    <name evidence="3" type="ORF">ALO52_00019</name>
</gene>
<dbReference type="Pfam" id="PF12146">
    <property type="entry name" value="Hydrolase_4"/>
    <property type="match status" value="1"/>
</dbReference>
<dbReference type="InterPro" id="IPR051044">
    <property type="entry name" value="MAG_DAG_Lipase"/>
</dbReference>
<reference evidence="3 4" key="1">
    <citation type="submission" date="2015-09" db="EMBL/GenBank/DDBJ databases">
        <title>Genome announcement of multiple Pseudomonas syringae strains.</title>
        <authorList>
            <person name="Thakur S."/>
            <person name="Wang P.W."/>
            <person name="Gong Y."/>
            <person name="Weir B.S."/>
            <person name="Guttman D.S."/>
        </authorList>
    </citation>
    <scope>NUCLEOTIDE SEQUENCE [LARGE SCALE GENOMIC DNA]</scope>
    <source>
        <strain evidence="3 4">ICMP3956</strain>
    </source>
</reference>
<dbReference type="EMBL" id="LJRC01000310">
    <property type="protein sequence ID" value="KPY28950.1"/>
    <property type="molecule type" value="Genomic_DNA"/>
</dbReference>
<dbReference type="AlphaFoldDB" id="A0A0P9Y5N2"/>
<dbReference type="PANTHER" id="PTHR11614">
    <property type="entry name" value="PHOSPHOLIPASE-RELATED"/>
    <property type="match status" value="1"/>
</dbReference>
<dbReference type="PATRIC" id="fig|251707.3.peg.34"/>
<evidence type="ECO:0000313" key="3">
    <source>
        <dbReference type="EMBL" id="KPY28950.1"/>
    </source>
</evidence>
<evidence type="ECO:0000256" key="1">
    <source>
        <dbReference type="SAM" id="SignalP"/>
    </source>
</evidence>
<comment type="caution">
    <text evidence="3">The sequence shown here is derived from an EMBL/GenBank/DDBJ whole genome shotgun (WGS) entry which is preliminary data.</text>
</comment>
<proteinExistence type="predicted"/>
<dbReference type="InterPro" id="IPR022742">
    <property type="entry name" value="Hydrolase_4"/>
</dbReference>
<name>A0A0P9Y5N2_9PSED</name>
<dbReference type="SUPFAM" id="SSF53474">
    <property type="entry name" value="alpha/beta-Hydrolases"/>
    <property type="match status" value="1"/>
</dbReference>
<keyword evidence="3" id="KW-0449">Lipoprotein</keyword>
<evidence type="ECO:0000313" key="4">
    <source>
        <dbReference type="Proteomes" id="UP000050562"/>
    </source>
</evidence>
<feature type="domain" description="Serine aminopeptidase S33" evidence="2">
    <location>
        <begin position="93"/>
        <end position="300"/>
    </location>
</feature>
<feature type="chain" id="PRO_5006172091" evidence="1">
    <location>
        <begin position="46"/>
        <end position="409"/>
    </location>
</feature>
<accession>A0A0P9Y5N2</accession>
<feature type="signal peptide" evidence="1">
    <location>
        <begin position="1"/>
        <end position="45"/>
    </location>
</feature>
<dbReference type="Gene3D" id="3.40.50.1820">
    <property type="entry name" value="alpha/beta hydrolase"/>
    <property type="match status" value="1"/>
</dbReference>
<evidence type="ECO:0000259" key="2">
    <source>
        <dbReference type="Pfam" id="PF12146"/>
    </source>
</evidence>
<organism evidence="3 4">
    <name type="scientific">Pseudomonas syringae pv. primulae</name>
    <dbReference type="NCBI Taxonomy" id="251707"/>
    <lineage>
        <taxon>Bacteria</taxon>
        <taxon>Pseudomonadati</taxon>
        <taxon>Pseudomonadota</taxon>
        <taxon>Gammaproteobacteria</taxon>
        <taxon>Pseudomonadales</taxon>
        <taxon>Pseudomonadaceae</taxon>
        <taxon>Pseudomonas</taxon>
    </lineage>
</organism>